<dbReference type="GO" id="GO:0005886">
    <property type="term" value="C:plasma membrane"/>
    <property type="evidence" value="ECO:0007669"/>
    <property type="project" value="UniProtKB-SubCell"/>
</dbReference>
<evidence type="ECO:0000313" key="8">
    <source>
        <dbReference type="EMBL" id="ANY71970.1"/>
    </source>
</evidence>
<dbReference type="Pfam" id="PF09335">
    <property type="entry name" value="VTT_dom"/>
    <property type="match status" value="1"/>
</dbReference>
<dbReference type="InterPro" id="IPR015414">
    <property type="entry name" value="TMEM64"/>
</dbReference>
<comment type="subcellular location">
    <subcellularLocation>
        <location evidence="1 6">Cell membrane</location>
        <topology evidence="1 6">Multi-pass membrane protein</topology>
    </subcellularLocation>
</comment>
<keyword evidence="5 6" id="KW-0472">Membrane</keyword>
<evidence type="ECO:0000256" key="5">
    <source>
        <dbReference type="ARBA" id="ARBA00023136"/>
    </source>
</evidence>
<dbReference type="PANTHER" id="PTHR12677">
    <property type="entry name" value="GOLGI APPARATUS MEMBRANE PROTEIN TVP38-RELATED"/>
    <property type="match status" value="1"/>
</dbReference>
<accession>A0A1B2DW77</accession>
<comment type="similarity">
    <text evidence="6">Belongs to the TVP38/TMEM64 family.</text>
</comment>
<keyword evidence="4 6" id="KW-1133">Transmembrane helix</keyword>
<keyword evidence="2 6" id="KW-1003">Cell membrane</keyword>
<organism evidence="8">
    <name type="scientific">Paenibacillus ihbetae</name>
    <dbReference type="NCBI Taxonomy" id="1870820"/>
    <lineage>
        <taxon>Bacteria</taxon>
        <taxon>Bacillati</taxon>
        <taxon>Bacillota</taxon>
        <taxon>Bacilli</taxon>
        <taxon>Bacillales</taxon>
        <taxon>Paenibacillaceae</taxon>
        <taxon>Paenibacillus</taxon>
    </lineage>
</organism>
<proteinExistence type="inferred from homology"/>
<evidence type="ECO:0000256" key="4">
    <source>
        <dbReference type="ARBA" id="ARBA00022989"/>
    </source>
</evidence>
<evidence type="ECO:0000256" key="2">
    <source>
        <dbReference type="ARBA" id="ARBA00022475"/>
    </source>
</evidence>
<evidence type="ECO:0000259" key="7">
    <source>
        <dbReference type="Pfam" id="PF09335"/>
    </source>
</evidence>
<feature type="transmembrane region" description="Helical" evidence="6">
    <location>
        <begin position="178"/>
        <end position="198"/>
    </location>
</feature>
<sequence>MKRWSRWMIPAIYAGILAAGLTFRHELLDWLQQNRSLPLMTLLAALLALIPIVPYKAVIAVLGYAYGPVWASTAAWLGTTTAACIVYFGVRTLYRESGRRLLGKYKMLHAFTEAVERHPFRAVFLARLLPIIPQTGVNLYAGIASVPFWTFTAASALGKIPAIVLYAWLGSGLADRPLLFALLAAAMMLAAAAVLALYRCMKRRRANV</sequence>
<dbReference type="AlphaFoldDB" id="A0A1B2DW77"/>
<dbReference type="PANTHER" id="PTHR12677:SF59">
    <property type="entry name" value="GOLGI APPARATUS MEMBRANE PROTEIN TVP38-RELATED"/>
    <property type="match status" value="1"/>
</dbReference>
<protein>
    <recommendedName>
        <fullName evidence="6">TVP38/TMEM64 family membrane protein</fullName>
    </recommendedName>
</protein>
<dbReference type="InterPro" id="IPR032816">
    <property type="entry name" value="VTT_dom"/>
</dbReference>
<evidence type="ECO:0000256" key="6">
    <source>
        <dbReference type="RuleBase" id="RU366058"/>
    </source>
</evidence>
<dbReference type="KEGG" id="pib:BBD41_04840"/>
<keyword evidence="3 6" id="KW-0812">Transmembrane</keyword>
<dbReference type="RefSeq" id="WP_167392957.1">
    <property type="nucleotide sequence ID" value="NZ_CP016809.1"/>
</dbReference>
<feature type="transmembrane region" description="Helical" evidence="6">
    <location>
        <begin position="73"/>
        <end position="94"/>
    </location>
</feature>
<feature type="transmembrane region" description="Helical" evidence="6">
    <location>
        <begin position="43"/>
        <end position="67"/>
    </location>
</feature>
<comment type="caution">
    <text evidence="6">Lacks conserved residue(s) required for the propagation of feature annotation.</text>
</comment>
<evidence type="ECO:0000256" key="3">
    <source>
        <dbReference type="ARBA" id="ARBA00022692"/>
    </source>
</evidence>
<name>A0A1B2DW77_9BACL</name>
<evidence type="ECO:0000256" key="1">
    <source>
        <dbReference type="ARBA" id="ARBA00004651"/>
    </source>
</evidence>
<reference evidence="8" key="1">
    <citation type="submission" date="2016-08" db="EMBL/GenBank/DDBJ databases">
        <title>Complete Genome Seqeunce of Paenibacillus sp. nov. IHBB 9852 from high altitute lake of Indian trans-Himalayas.</title>
        <authorList>
            <person name="Kiran S."/>
            <person name="Swarnkar M.K."/>
            <person name="Rana A."/>
            <person name="Tewari R."/>
            <person name="Gulati A."/>
        </authorList>
    </citation>
    <scope>NUCLEOTIDE SEQUENCE [LARGE SCALE GENOMIC DNA]</scope>
    <source>
        <strain evidence="8">IHBB 9852</strain>
    </source>
</reference>
<gene>
    <name evidence="8" type="ORF">BBD41_04840</name>
</gene>
<feature type="domain" description="VTT" evidence="7">
    <location>
        <begin position="53"/>
        <end position="171"/>
    </location>
</feature>
<feature type="transmembrane region" description="Helical" evidence="6">
    <location>
        <begin position="137"/>
        <end position="158"/>
    </location>
</feature>
<dbReference type="EMBL" id="CP016809">
    <property type="protein sequence ID" value="ANY71970.1"/>
    <property type="molecule type" value="Genomic_DNA"/>
</dbReference>